<keyword evidence="2" id="KW-1134">Transmembrane beta strand</keyword>
<dbReference type="AlphaFoldDB" id="A0AA41HCV6"/>
<proteinExistence type="predicted"/>
<accession>A0AA41HCV6</accession>
<dbReference type="InterPro" id="IPR051906">
    <property type="entry name" value="TolC-like"/>
</dbReference>
<evidence type="ECO:0000313" key="7">
    <source>
        <dbReference type="EMBL" id="MBV6323750.1"/>
    </source>
</evidence>
<dbReference type="EMBL" id="JALJZU010000002">
    <property type="protein sequence ID" value="MCP2007439.1"/>
    <property type="molecule type" value="Genomic_DNA"/>
</dbReference>
<dbReference type="RefSeq" id="WP_217944576.1">
    <property type="nucleotide sequence ID" value="NZ_JAHTGR010000013.1"/>
</dbReference>
<evidence type="ECO:0000313" key="8">
    <source>
        <dbReference type="EMBL" id="MCP2007439.1"/>
    </source>
</evidence>
<dbReference type="PANTHER" id="PTHR30026">
    <property type="entry name" value="OUTER MEMBRANE PROTEIN TOLC"/>
    <property type="match status" value="1"/>
</dbReference>
<evidence type="ECO:0000256" key="2">
    <source>
        <dbReference type="ARBA" id="ARBA00022452"/>
    </source>
</evidence>
<keyword evidence="4" id="KW-0472">Membrane</keyword>
<dbReference type="GO" id="GO:1990281">
    <property type="term" value="C:efflux pump complex"/>
    <property type="evidence" value="ECO:0007669"/>
    <property type="project" value="TreeGrafter"/>
</dbReference>
<dbReference type="PANTHER" id="PTHR30026:SF20">
    <property type="entry name" value="OUTER MEMBRANE PROTEIN TOLC"/>
    <property type="match status" value="1"/>
</dbReference>
<keyword evidence="5" id="KW-0998">Cell outer membrane</keyword>
<evidence type="ECO:0000313" key="10">
    <source>
        <dbReference type="Proteomes" id="UP001162889"/>
    </source>
</evidence>
<gene>
    <name evidence="7" type="ORF">KVP70_22705</name>
    <name evidence="8" type="ORF">L1274_001132</name>
</gene>
<reference evidence="7" key="1">
    <citation type="submission" date="2021-07" db="EMBL/GenBank/DDBJ databases">
        <title>Characterization of violacein-producing bacteria and related species.</title>
        <authorList>
            <person name="Wilson H.S."/>
            <person name="De Leon M.E."/>
        </authorList>
    </citation>
    <scope>NUCLEOTIDE SEQUENCE</scope>
    <source>
        <strain evidence="7">HSC-15S17</strain>
    </source>
</reference>
<keyword evidence="3" id="KW-0812">Transmembrane</keyword>
<feature type="chain" id="PRO_5041412467" evidence="6">
    <location>
        <begin position="38"/>
        <end position="443"/>
    </location>
</feature>
<protein>
    <submittedName>
        <fullName evidence="8">Outer membrane protein TolC</fullName>
    </submittedName>
    <submittedName>
        <fullName evidence="7">TolC family protein</fullName>
    </submittedName>
</protein>
<dbReference type="GO" id="GO:0009279">
    <property type="term" value="C:cell outer membrane"/>
    <property type="evidence" value="ECO:0007669"/>
    <property type="project" value="UniProtKB-SubCell"/>
</dbReference>
<dbReference type="Proteomes" id="UP001155901">
    <property type="component" value="Unassembled WGS sequence"/>
</dbReference>
<dbReference type="Proteomes" id="UP001162889">
    <property type="component" value="Unassembled WGS sequence"/>
</dbReference>
<keyword evidence="6" id="KW-0732">Signal</keyword>
<dbReference type="EMBL" id="JAHTGR010000013">
    <property type="protein sequence ID" value="MBV6323750.1"/>
    <property type="molecule type" value="Genomic_DNA"/>
</dbReference>
<feature type="signal peptide" evidence="6">
    <location>
        <begin position="1"/>
        <end position="37"/>
    </location>
</feature>
<evidence type="ECO:0000256" key="3">
    <source>
        <dbReference type="ARBA" id="ARBA00022692"/>
    </source>
</evidence>
<evidence type="ECO:0000313" key="9">
    <source>
        <dbReference type="Proteomes" id="UP001155901"/>
    </source>
</evidence>
<sequence>MSSPFSVQFNARASRLRIAPKAAFALSLLAAIHSALAAPQSLTLGEAQQRAAARSRQLSAQDQAITAANEMAVAAGQRPDPVLKIGIDNLPVSGSDRLSLGNDFMTMRRIGLSQELTRADKLHWRSARYQIEGDKAMAQKDVALAAIQRDTAIAWLEVFYTGEMAGAVSAQAAVSHQEIEAAEAAYRGGRGSSADILAAKSALLALDDRTSEVQRRQRAASTMLARWTGEETSVTGAPDIERIRLDPATLDTDLAHHPEIAVLNKQEDIAQADANLARANQHIDWSVDVAFQQRGSAYSNMVSIGISVPLQWDRKNRQDRELTAKLALVEQTKAERDEMLREHVAQTRTMIIAWHSGRERIARYTRESLPLAAERSQAMLAAYRGGKGTLADVLATRRGEVELRLQALEIELDTARLWAQLNFLFPDGGTNQHSAANSHQESQ</sequence>
<comment type="caution">
    <text evidence="7">The sequence shown here is derived from an EMBL/GenBank/DDBJ whole genome shotgun (WGS) entry which is preliminary data.</text>
</comment>
<dbReference type="GO" id="GO:0015288">
    <property type="term" value="F:porin activity"/>
    <property type="evidence" value="ECO:0007669"/>
    <property type="project" value="TreeGrafter"/>
</dbReference>
<dbReference type="GO" id="GO:0015562">
    <property type="term" value="F:efflux transmembrane transporter activity"/>
    <property type="evidence" value="ECO:0007669"/>
    <property type="project" value="InterPro"/>
</dbReference>
<keyword evidence="10" id="KW-1185">Reference proteome</keyword>
<evidence type="ECO:0000256" key="5">
    <source>
        <dbReference type="ARBA" id="ARBA00023237"/>
    </source>
</evidence>
<evidence type="ECO:0000256" key="4">
    <source>
        <dbReference type="ARBA" id="ARBA00023136"/>
    </source>
</evidence>
<evidence type="ECO:0000256" key="6">
    <source>
        <dbReference type="SAM" id="SignalP"/>
    </source>
</evidence>
<reference evidence="8" key="2">
    <citation type="submission" date="2022-03" db="EMBL/GenBank/DDBJ databases">
        <title>Genome Encyclopedia of Bacteria and Archaea VI: Functional Genomics of Type Strains.</title>
        <authorList>
            <person name="Whitman W."/>
        </authorList>
    </citation>
    <scope>NUCLEOTIDE SEQUENCE</scope>
    <source>
        <strain evidence="8">HSC-15S17</strain>
    </source>
</reference>
<comment type="subcellular location">
    <subcellularLocation>
        <location evidence="1">Cell outer membrane</location>
    </subcellularLocation>
</comment>
<name>A0AA41HCV6_9BURK</name>
<evidence type="ECO:0000256" key="1">
    <source>
        <dbReference type="ARBA" id="ARBA00004442"/>
    </source>
</evidence>
<organism evidence="7 9">
    <name type="scientific">Duganella violaceipulchra</name>
    <dbReference type="NCBI Taxonomy" id="2849652"/>
    <lineage>
        <taxon>Bacteria</taxon>
        <taxon>Pseudomonadati</taxon>
        <taxon>Pseudomonadota</taxon>
        <taxon>Betaproteobacteria</taxon>
        <taxon>Burkholderiales</taxon>
        <taxon>Oxalobacteraceae</taxon>
        <taxon>Telluria group</taxon>
        <taxon>Duganella</taxon>
    </lineage>
</organism>